<sequence length="47" mass="5184">MDALAFIALFGLILPAVAAATTEVRDRIESNRLHREVLRTFAVAKSE</sequence>
<organism evidence="1 2">
    <name type="scientific">Nannocystis punicea</name>
    <dbReference type="NCBI Taxonomy" id="2995304"/>
    <lineage>
        <taxon>Bacteria</taxon>
        <taxon>Pseudomonadati</taxon>
        <taxon>Myxococcota</taxon>
        <taxon>Polyangia</taxon>
        <taxon>Nannocystales</taxon>
        <taxon>Nannocystaceae</taxon>
        <taxon>Nannocystis</taxon>
    </lineage>
</organism>
<evidence type="ECO:0000313" key="2">
    <source>
        <dbReference type="Proteomes" id="UP001164459"/>
    </source>
</evidence>
<proteinExistence type="predicted"/>
<gene>
    <name evidence="1" type="ORF">O0S08_07335</name>
</gene>
<dbReference type="EMBL" id="CP114040">
    <property type="protein sequence ID" value="WAS95962.1"/>
    <property type="molecule type" value="Genomic_DNA"/>
</dbReference>
<dbReference type="RefSeq" id="WP_267710210.1">
    <property type="nucleotide sequence ID" value="NZ_CP114040.1"/>
</dbReference>
<reference evidence="1" key="1">
    <citation type="submission" date="2022-11" db="EMBL/GenBank/DDBJ databases">
        <title>Minimal conservation of predation-associated metabolite biosynthetic gene clusters underscores biosynthetic potential of Myxococcota including descriptions for ten novel species: Archangium lansinium sp. nov., Myxococcus landrumus sp. nov., Nannocystis bai.</title>
        <authorList>
            <person name="Ahearne A."/>
            <person name="Stevens C."/>
            <person name="Dowd S."/>
        </authorList>
    </citation>
    <scope>NUCLEOTIDE SEQUENCE</scope>
    <source>
        <strain evidence="1">Fl3</strain>
    </source>
</reference>
<evidence type="ECO:0000313" key="1">
    <source>
        <dbReference type="EMBL" id="WAS95962.1"/>
    </source>
</evidence>
<accession>A0ABY7H9N2</accession>
<dbReference type="Proteomes" id="UP001164459">
    <property type="component" value="Chromosome"/>
</dbReference>
<name>A0ABY7H9N2_9BACT</name>
<protein>
    <submittedName>
        <fullName evidence="1">Uncharacterized protein</fullName>
    </submittedName>
</protein>
<keyword evidence="2" id="KW-1185">Reference proteome</keyword>